<dbReference type="GO" id="GO:0005576">
    <property type="term" value="C:extracellular region"/>
    <property type="evidence" value="ECO:0007669"/>
    <property type="project" value="TreeGrafter"/>
</dbReference>
<evidence type="ECO:0000256" key="6">
    <source>
        <dbReference type="ARBA" id="ARBA00022968"/>
    </source>
</evidence>
<dbReference type="Gene3D" id="3.20.20.80">
    <property type="entry name" value="Glycosidases"/>
    <property type="match status" value="1"/>
</dbReference>
<keyword evidence="4 17" id="KW-0812">Transmembrane</keyword>
<keyword evidence="6" id="KW-0735">Signal-anchor</keyword>
<feature type="region of interest" description="Disordered" evidence="16">
    <location>
        <begin position="1"/>
        <end position="20"/>
    </location>
</feature>
<accession>A0A8H5F7X9</accession>
<dbReference type="GO" id="GO:0004338">
    <property type="term" value="F:glucan exo-1,3-beta-glucosidase activity"/>
    <property type="evidence" value="ECO:0007669"/>
    <property type="project" value="UniProtKB-EC"/>
</dbReference>
<feature type="compositionally biased region" description="Low complexity" evidence="16">
    <location>
        <begin position="108"/>
        <end position="118"/>
    </location>
</feature>
<keyword evidence="8 17" id="KW-0472">Membrane</keyword>
<evidence type="ECO:0000256" key="5">
    <source>
        <dbReference type="ARBA" id="ARBA00022801"/>
    </source>
</evidence>
<evidence type="ECO:0000256" key="12">
    <source>
        <dbReference type="ARBA" id="ARBA00036824"/>
    </source>
</evidence>
<comment type="subcellular location">
    <subcellularLocation>
        <location evidence="1">Cell membrane</location>
        <topology evidence="1">Single-pass type II membrane protein</topology>
    </subcellularLocation>
</comment>
<comment type="caution">
    <text evidence="19">The sequence shown here is derived from an EMBL/GenBank/DDBJ whole genome shotgun (WGS) entry which is preliminary data.</text>
</comment>
<dbReference type="EMBL" id="JAACJJ010000014">
    <property type="protein sequence ID" value="KAF5327085.1"/>
    <property type="molecule type" value="Genomic_DNA"/>
</dbReference>
<dbReference type="GO" id="GO:0005886">
    <property type="term" value="C:plasma membrane"/>
    <property type="evidence" value="ECO:0007669"/>
    <property type="project" value="UniProtKB-SubCell"/>
</dbReference>
<evidence type="ECO:0000259" key="18">
    <source>
        <dbReference type="Pfam" id="PF00150"/>
    </source>
</evidence>
<keyword evidence="7 17" id="KW-1133">Transmembrane helix</keyword>
<dbReference type="PANTHER" id="PTHR31297:SF34">
    <property type="entry name" value="GLUCAN 1,3-BETA-GLUCOSIDASE 2"/>
    <property type="match status" value="1"/>
</dbReference>
<dbReference type="AlphaFoldDB" id="A0A8H5F7X9"/>
<dbReference type="PANTHER" id="PTHR31297">
    <property type="entry name" value="GLUCAN ENDO-1,6-BETA-GLUCOSIDASE B"/>
    <property type="match status" value="1"/>
</dbReference>
<evidence type="ECO:0000256" key="2">
    <source>
        <dbReference type="ARBA" id="ARBA00005641"/>
    </source>
</evidence>
<evidence type="ECO:0000256" key="7">
    <source>
        <dbReference type="ARBA" id="ARBA00022989"/>
    </source>
</evidence>
<dbReference type="GO" id="GO:0009986">
    <property type="term" value="C:cell surface"/>
    <property type="evidence" value="ECO:0007669"/>
    <property type="project" value="TreeGrafter"/>
</dbReference>
<comment type="catalytic activity">
    <reaction evidence="12">
        <text>Successive hydrolysis of beta-D-glucose units from the non-reducing ends of (1-&gt;3)-beta-D-glucans, releasing alpha-glucose.</text>
        <dbReference type="EC" id="3.2.1.58"/>
    </reaction>
</comment>
<evidence type="ECO:0000256" key="9">
    <source>
        <dbReference type="ARBA" id="ARBA00023180"/>
    </source>
</evidence>
<keyword evidence="10" id="KW-0326">Glycosidase</keyword>
<dbReference type="GO" id="GO:0071555">
    <property type="term" value="P:cell wall organization"/>
    <property type="evidence" value="ECO:0007669"/>
    <property type="project" value="UniProtKB-KW"/>
</dbReference>
<evidence type="ECO:0000313" key="19">
    <source>
        <dbReference type="EMBL" id="KAF5327085.1"/>
    </source>
</evidence>
<evidence type="ECO:0000256" key="1">
    <source>
        <dbReference type="ARBA" id="ARBA00004401"/>
    </source>
</evidence>
<dbReference type="GO" id="GO:0009251">
    <property type="term" value="P:glucan catabolic process"/>
    <property type="evidence" value="ECO:0007669"/>
    <property type="project" value="TreeGrafter"/>
</dbReference>
<feature type="domain" description="Glycoside hydrolase family 5" evidence="18">
    <location>
        <begin position="217"/>
        <end position="422"/>
    </location>
</feature>
<evidence type="ECO:0000256" key="15">
    <source>
        <dbReference type="ARBA" id="ARBA00041260"/>
    </source>
</evidence>
<evidence type="ECO:0000313" key="20">
    <source>
        <dbReference type="Proteomes" id="UP000567179"/>
    </source>
</evidence>
<comment type="function">
    <text evidence="13">Glucosidase involved in the degradation of cellulosic biomass. Active on lichenan.</text>
</comment>
<proteinExistence type="inferred from homology"/>
<evidence type="ECO:0000256" key="3">
    <source>
        <dbReference type="ARBA" id="ARBA00022475"/>
    </source>
</evidence>
<feature type="transmembrane region" description="Helical" evidence="17">
    <location>
        <begin position="62"/>
        <end position="83"/>
    </location>
</feature>
<keyword evidence="11" id="KW-0961">Cell wall biogenesis/degradation</keyword>
<keyword evidence="3" id="KW-1003">Cell membrane</keyword>
<gene>
    <name evidence="19" type="ORF">D9619_004502</name>
</gene>
<dbReference type="OrthoDB" id="62120at2759"/>
<feature type="region of interest" description="Disordered" evidence="16">
    <location>
        <begin position="97"/>
        <end position="125"/>
    </location>
</feature>
<dbReference type="SUPFAM" id="SSF51445">
    <property type="entry name" value="(Trans)glycosidases"/>
    <property type="match status" value="1"/>
</dbReference>
<evidence type="ECO:0000256" key="8">
    <source>
        <dbReference type="ARBA" id="ARBA00023136"/>
    </source>
</evidence>
<dbReference type="InterPro" id="IPR001547">
    <property type="entry name" value="Glyco_hydro_5"/>
</dbReference>
<comment type="similarity">
    <text evidence="2">Belongs to the glycosyl hydrolase 5 (cellulase A) family.</text>
</comment>
<reference evidence="19 20" key="1">
    <citation type="journal article" date="2020" name="ISME J.">
        <title>Uncovering the hidden diversity of litter-decomposition mechanisms in mushroom-forming fungi.</title>
        <authorList>
            <person name="Floudas D."/>
            <person name="Bentzer J."/>
            <person name="Ahren D."/>
            <person name="Johansson T."/>
            <person name="Persson P."/>
            <person name="Tunlid A."/>
        </authorList>
    </citation>
    <scope>NUCLEOTIDE SEQUENCE [LARGE SCALE GENOMIC DNA]</scope>
    <source>
        <strain evidence="19 20">CBS 101986</strain>
    </source>
</reference>
<dbReference type="Pfam" id="PF00150">
    <property type="entry name" value="Cellulase"/>
    <property type="match status" value="1"/>
</dbReference>
<evidence type="ECO:0000256" key="16">
    <source>
        <dbReference type="SAM" id="MobiDB-lite"/>
    </source>
</evidence>
<dbReference type="InterPro" id="IPR017853">
    <property type="entry name" value="GH"/>
</dbReference>
<evidence type="ECO:0000256" key="10">
    <source>
        <dbReference type="ARBA" id="ARBA00023295"/>
    </source>
</evidence>
<protein>
    <recommendedName>
        <fullName evidence="14">glucan 1,3-beta-glucosidase</fullName>
        <ecNumber evidence="14">3.2.1.58</ecNumber>
    </recommendedName>
    <alternativeName>
        <fullName evidence="15">Exo-1,3-beta-glucanase D</fullName>
    </alternativeName>
</protein>
<feature type="region of interest" description="Disordered" evidence="16">
    <location>
        <begin position="36"/>
        <end position="55"/>
    </location>
</feature>
<organism evidence="19 20">
    <name type="scientific">Psilocybe cf. subviscida</name>
    <dbReference type="NCBI Taxonomy" id="2480587"/>
    <lineage>
        <taxon>Eukaryota</taxon>
        <taxon>Fungi</taxon>
        <taxon>Dikarya</taxon>
        <taxon>Basidiomycota</taxon>
        <taxon>Agaricomycotina</taxon>
        <taxon>Agaricomycetes</taxon>
        <taxon>Agaricomycetidae</taxon>
        <taxon>Agaricales</taxon>
        <taxon>Agaricineae</taxon>
        <taxon>Strophariaceae</taxon>
        <taxon>Psilocybe</taxon>
    </lineage>
</organism>
<sequence length="701" mass="75567">MQAYSPSPAASASFLKESRPQSNAFTESKVFDPSESAHFLPSQSAAPTAGSPNKGRRRLRNLVLIGLGVVALLFVAVFIPIFFTVIRKHHNTKAATDSAGALGGSGSGTPNPNSPTGSISGADGSTVKLDNGTEFQYKNSFGGFWVQDPGKPFNDDARPNSWTPPLNTTWRWGIDRVYGVNLGGLFVLEPFITPAIFQRYPTAVDEYTLSQAMAADTANGGLKQLEDHYNTFITEQDIAAIAGAGLNWVRIPIAFWAIETWEGEPFLAKTSWKYFLRVLTWARKYGLRVSLDLHAVPGSQNGYNHSGRLLNNTANFLVGNMGLANAQRTLYYIRVLTEFISQPEYKNLIPVFGIVNESLVKVIGIDSITSFYLQAHDMIRNITGKGDGNGPYISIHDGFLSTTVWENFLQGSDRIIMDTHPYFSFGGVQTAPVAVIDDASGQPGGKWPLTACNAWGPSLNDSRTTFGVTYAGEFAASPNDCGLFLRGVGQVAKTPDCTPYDQWETYNATMKDGIQNFVKASMDAFGDWFFWTWKIAPSQAGRIEAPLWSYSLGLAQGWIPQDPRTPFGTCDALLAESVPFIGTFQPWQTGTPSSIPASSSSQFPWPPVSLVSAEVPVSLLPTYTNTAPILTMPPATFTAAPSRVTQSANGWFNPKDTASAPTAVAGCAYPSEYDGIFAVVPTAPCTGSVAALATPTAAPLA</sequence>
<feature type="compositionally biased region" description="Low complexity" evidence="16">
    <location>
        <begin position="1"/>
        <end position="13"/>
    </location>
</feature>
<evidence type="ECO:0000256" key="4">
    <source>
        <dbReference type="ARBA" id="ARBA00022692"/>
    </source>
</evidence>
<name>A0A8H5F7X9_9AGAR</name>
<keyword evidence="20" id="KW-1185">Reference proteome</keyword>
<dbReference type="InterPro" id="IPR050386">
    <property type="entry name" value="Glycosyl_hydrolase_5"/>
</dbReference>
<keyword evidence="5" id="KW-0378">Hydrolase</keyword>
<dbReference type="Proteomes" id="UP000567179">
    <property type="component" value="Unassembled WGS sequence"/>
</dbReference>
<keyword evidence="9" id="KW-0325">Glycoprotein</keyword>
<evidence type="ECO:0000256" key="17">
    <source>
        <dbReference type="SAM" id="Phobius"/>
    </source>
</evidence>
<evidence type="ECO:0000256" key="11">
    <source>
        <dbReference type="ARBA" id="ARBA00023316"/>
    </source>
</evidence>
<evidence type="ECO:0000256" key="13">
    <source>
        <dbReference type="ARBA" id="ARBA00037126"/>
    </source>
</evidence>
<dbReference type="EC" id="3.2.1.58" evidence="14"/>
<evidence type="ECO:0000256" key="14">
    <source>
        <dbReference type="ARBA" id="ARBA00038929"/>
    </source>
</evidence>